<evidence type="ECO:0000256" key="5">
    <source>
        <dbReference type="RuleBase" id="RU003719"/>
    </source>
</evidence>
<dbReference type="InterPro" id="IPR006140">
    <property type="entry name" value="D-isomer_DH_NAD-bd"/>
</dbReference>
<reference evidence="8 9" key="1">
    <citation type="submission" date="2018-03" db="EMBL/GenBank/DDBJ databases">
        <title>Genomic Encyclopedia of Type Strains, Phase III (KMG-III): the genomes of soil and plant-associated and newly described type strains.</title>
        <authorList>
            <person name="Whitman W."/>
        </authorList>
    </citation>
    <scope>NUCLEOTIDE SEQUENCE [LARGE SCALE GENOMIC DNA]</scope>
    <source>
        <strain evidence="8 9">CGMCC 4.7067</strain>
    </source>
</reference>
<dbReference type="PROSITE" id="PS00065">
    <property type="entry name" value="D_2_HYDROXYACID_DH_1"/>
    <property type="match status" value="1"/>
</dbReference>
<accession>A0A2T0UXF5</accession>
<evidence type="ECO:0000256" key="3">
    <source>
        <dbReference type="ARBA" id="ARBA00023002"/>
    </source>
</evidence>
<dbReference type="FunFam" id="3.40.50.720:FF:000203">
    <property type="entry name" value="D-3-phosphoglycerate dehydrogenase (SerA)"/>
    <property type="match status" value="1"/>
</dbReference>
<dbReference type="Pfam" id="PF00389">
    <property type="entry name" value="2-Hacid_dh"/>
    <property type="match status" value="1"/>
</dbReference>
<dbReference type="OrthoDB" id="117809at2"/>
<dbReference type="PANTHER" id="PTHR42789:SF1">
    <property type="entry name" value="D-ISOMER SPECIFIC 2-HYDROXYACID DEHYDROGENASE FAMILY PROTEIN (AFU_ORTHOLOGUE AFUA_6G10090)"/>
    <property type="match status" value="1"/>
</dbReference>
<dbReference type="EMBL" id="PVTJ01000001">
    <property type="protein sequence ID" value="PRY62527.1"/>
    <property type="molecule type" value="Genomic_DNA"/>
</dbReference>
<evidence type="ECO:0000259" key="7">
    <source>
        <dbReference type="Pfam" id="PF02826"/>
    </source>
</evidence>
<keyword evidence="3 5" id="KW-0560">Oxidoreductase</keyword>
<dbReference type="AlphaFoldDB" id="A0A2T0UXF5"/>
<name>A0A2T0UXF5_9ACTN</name>
<dbReference type="InterPro" id="IPR036291">
    <property type="entry name" value="NAD(P)-bd_dom_sf"/>
</dbReference>
<dbReference type="GO" id="GO:0008652">
    <property type="term" value="P:amino acid biosynthetic process"/>
    <property type="evidence" value="ECO:0007669"/>
    <property type="project" value="UniProtKB-KW"/>
</dbReference>
<evidence type="ECO:0000259" key="6">
    <source>
        <dbReference type="Pfam" id="PF00389"/>
    </source>
</evidence>
<dbReference type="InterPro" id="IPR029753">
    <property type="entry name" value="D-isomer_DH_CS"/>
</dbReference>
<dbReference type="GO" id="GO:0016616">
    <property type="term" value="F:oxidoreductase activity, acting on the CH-OH group of donors, NAD or NADP as acceptor"/>
    <property type="evidence" value="ECO:0007669"/>
    <property type="project" value="InterPro"/>
</dbReference>
<dbReference type="Proteomes" id="UP000238176">
    <property type="component" value="Unassembled WGS sequence"/>
</dbReference>
<keyword evidence="2" id="KW-0028">Amino-acid biosynthesis</keyword>
<feature type="domain" description="D-isomer specific 2-hydroxyacid dehydrogenase catalytic" evidence="6">
    <location>
        <begin position="19"/>
        <end position="318"/>
    </location>
</feature>
<dbReference type="Gene3D" id="3.40.50.720">
    <property type="entry name" value="NAD(P)-binding Rossmann-like Domain"/>
    <property type="match status" value="2"/>
</dbReference>
<comment type="caution">
    <text evidence="8">The sequence shown here is derived from an EMBL/GenBank/DDBJ whole genome shotgun (WGS) entry which is preliminary data.</text>
</comment>
<evidence type="ECO:0000256" key="1">
    <source>
        <dbReference type="ARBA" id="ARBA00005854"/>
    </source>
</evidence>
<protein>
    <submittedName>
        <fullName evidence="8">D-3-phosphoglycerate dehydrogenase/(S)-sulfolactate dehydrogenase</fullName>
    </submittedName>
</protein>
<evidence type="ECO:0000313" key="9">
    <source>
        <dbReference type="Proteomes" id="UP000238176"/>
    </source>
</evidence>
<dbReference type="InterPro" id="IPR006139">
    <property type="entry name" value="D-isomer_2_OHA_DH_cat_dom"/>
</dbReference>
<evidence type="ECO:0000313" key="8">
    <source>
        <dbReference type="EMBL" id="PRY62527.1"/>
    </source>
</evidence>
<proteinExistence type="inferred from homology"/>
<dbReference type="PANTHER" id="PTHR42789">
    <property type="entry name" value="D-ISOMER SPECIFIC 2-HYDROXYACID DEHYDROGENASE FAMILY PROTEIN (AFU_ORTHOLOGUE AFUA_6G10090)"/>
    <property type="match status" value="1"/>
</dbReference>
<keyword evidence="9" id="KW-1185">Reference proteome</keyword>
<evidence type="ECO:0000256" key="2">
    <source>
        <dbReference type="ARBA" id="ARBA00022605"/>
    </source>
</evidence>
<feature type="domain" description="D-isomer specific 2-hydroxyacid dehydrogenase NAD-binding" evidence="7">
    <location>
        <begin position="114"/>
        <end position="286"/>
    </location>
</feature>
<comment type="similarity">
    <text evidence="1 5">Belongs to the D-isomer specific 2-hydroxyacid dehydrogenase family.</text>
</comment>
<organism evidence="8 9">
    <name type="scientific">Glycomyces artemisiae</name>
    <dbReference type="NCBI Taxonomy" id="1076443"/>
    <lineage>
        <taxon>Bacteria</taxon>
        <taxon>Bacillati</taxon>
        <taxon>Actinomycetota</taxon>
        <taxon>Actinomycetes</taxon>
        <taxon>Glycomycetales</taxon>
        <taxon>Glycomycetaceae</taxon>
        <taxon>Glycomyces</taxon>
    </lineage>
</organism>
<keyword evidence="4" id="KW-0520">NAD</keyword>
<dbReference type="GO" id="GO:0051287">
    <property type="term" value="F:NAD binding"/>
    <property type="evidence" value="ECO:0007669"/>
    <property type="project" value="InterPro"/>
</dbReference>
<evidence type="ECO:0000256" key="4">
    <source>
        <dbReference type="ARBA" id="ARBA00023027"/>
    </source>
</evidence>
<dbReference type="CDD" id="cd12172">
    <property type="entry name" value="PGDH_like_2"/>
    <property type="match status" value="1"/>
</dbReference>
<dbReference type="InterPro" id="IPR029752">
    <property type="entry name" value="D-isomer_DH_CS1"/>
</dbReference>
<dbReference type="RefSeq" id="WP_106362533.1">
    <property type="nucleotide sequence ID" value="NZ_PVTJ01000001.1"/>
</dbReference>
<gene>
    <name evidence="8" type="ORF">B0I28_101861</name>
</gene>
<dbReference type="InterPro" id="IPR050857">
    <property type="entry name" value="D-2-hydroxyacid_DH"/>
</dbReference>
<dbReference type="SUPFAM" id="SSF52283">
    <property type="entry name" value="Formate/glycerate dehydrogenase catalytic domain-like"/>
    <property type="match status" value="1"/>
</dbReference>
<dbReference type="PROSITE" id="PS00671">
    <property type="entry name" value="D_2_HYDROXYACID_DH_3"/>
    <property type="match status" value="1"/>
</dbReference>
<dbReference type="SUPFAM" id="SSF51735">
    <property type="entry name" value="NAD(P)-binding Rossmann-fold domains"/>
    <property type="match status" value="1"/>
</dbReference>
<dbReference type="Pfam" id="PF02826">
    <property type="entry name" value="2-Hacid_dh_C"/>
    <property type="match status" value="1"/>
</dbReference>
<sequence length="327" mass="33961">MSARVLVTTAYLEPGGEVERLLRRAGHEVVFARAADRRVSGQSLADAVADADAIVAGTDRFTAEVITAATRLRVFGRCGVGYDNIDVAAATAAGVAVTYTPGVNRESVAELVLGQLVNGARLLPQNIAAVSEGRWEQPSGTELAGSVLGIVGLGSIGKAVARVARALGMTVIAYDPYFDADFAGDHGIERGSLDAVLAASDFLTLHLFLDESTRNLIDRERIAAMKPGAFLVNTARGGVLDEAALADAVRSGHLRGAALDVLETEPLAADSPLRGLDRVFVTAHIGAATHQARARSSLMAAGQVADFLAGDPRPGNLVNPDYLKGAA</sequence>